<evidence type="ECO:0000256" key="2">
    <source>
        <dbReference type="SAM" id="Phobius"/>
    </source>
</evidence>
<feature type="transmembrane region" description="Helical" evidence="2">
    <location>
        <begin position="388"/>
        <end position="411"/>
    </location>
</feature>
<dbReference type="Proteomes" id="UP000186955">
    <property type="component" value="Unassembled WGS sequence"/>
</dbReference>
<accession>A0A1Q5UR43</accession>
<name>A0A1Q5UR43_9EURO</name>
<evidence type="ECO:0000313" key="3">
    <source>
        <dbReference type="EMBL" id="OKP14943.1"/>
    </source>
</evidence>
<keyword evidence="2" id="KW-0812">Transmembrane</keyword>
<evidence type="ECO:0000256" key="1">
    <source>
        <dbReference type="SAM" id="MobiDB-lite"/>
    </source>
</evidence>
<feature type="region of interest" description="Disordered" evidence="1">
    <location>
        <begin position="143"/>
        <end position="224"/>
    </location>
</feature>
<comment type="caution">
    <text evidence="3">The sequence shown here is derived from an EMBL/GenBank/DDBJ whole genome shotgun (WGS) entry which is preliminary data.</text>
</comment>
<feature type="region of interest" description="Disordered" evidence="1">
    <location>
        <begin position="239"/>
        <end position="263"/>
    </location>
</feature>
<keyword evidence="2" id="KW-1133">Transmembrane helix</keyword>
<evidence type="ECO:0000313" key="4">
    <source>
        <dbReference type="Proteomes" id="UP000186955"/>
    </source>
</evidence>
<dbReference type="AlphaFoldDB" id="A0A1Q5UR43"/>
<keyword evidence="4" id="KW-1185">Reference proteome</keyword>
<feature type="region of interest" description="Disordered" evidence="1">
    <location>
        <begin position="284"/>
        <end position="307"/>
    </location>
</feature>
<feature type="compositionally biased region" description="Basic and acidic residues" evidence="1">
    <location>
        <begin position="298"/>
        <end position="307"/>
    </location>
</feature>
<sequence>MKSMRAPLGSVDTRLKMTDTPEDGLLASSFASITRIDDLLQRSAQPLDSPGIPERKMNRVQFASDRSHGRGIGKPYPRLELDVNLDHYHSLDNFTEPVSPRNTPASISCCASPGEPARPRTSSAPQIQSLAFEWLDGKSEGDLKWLDGNTESGMKAQKRRFSVDDEPRSSTTIPPKDIAPTAEIGSSEQIEDVSRHVPGVRSSPPPVSLPKPHSPPADRSSPAVGRKIDYVSPHCHQKHFKKWRGSNHAQRVSPYRSPPKARSLNRQLDAPFSYLLPSLGLQGVTKDSASQTDPSDETVEHNIPEKGDDVAIGATEIQVGTPPSPVSDFVGLSLSIRQVRHPGQQSALTVNGGAFQVELTSVPFPLRTSFHDGRKAENPADRPALDDLVFHTYLVLPVFVAQFPVAVFSVLNRACNSRIGTILLYLEKMFWSIVIAFFLAFLAKFRRPGTGPGYGPGGPGVGRRKATASRL</sequence>
<organism evidence="3 4">
    <name type="scientific">Penicillium subrubescens</name>
    <dbReference type="NCBI Taxonomy" id="1316194"/>
    <lineage>
        <taxon>Eukaryota</taxon>
        <taxon>Fungi</taxon>
        <taxon>Dikarya</taxon>
        <taxon>Ascomycota</taxon>
        <taxon>Pezizomycotina</taxon>
        <taxon>Eurotiomycetes</taxon>
        <taxon>Eurotiomycetidae</taxon>
        <taxon>Eurotiales</taxon>
        <taxon>Aspergillaceae</taxon>
        <taxon>Penicillium</taxon>
    </lineage>
</organism>
<proteinExistence type="predicted"/>
<keyword evidence="2" id="KW-0472">Membrane</keyword>
<feature type="transmembrane region" description="Helical" evidence="2">
    <location>
        <begin position="423"/>
        <end position="443"/>
    </location>
</feature>
<feature type="compositionally biased region" description="Pro residues" evidence="1">
    <location>
        <begin position="203"/>
        <end position="215"/>
    </location>
</feature>
<dbReference type="EMBL" id="MNBE01000043">
    <property type="protein sequence ID" value="OKP14943.1"/>
    <property type="molecule type" value="Genomic_DNA"/>
</dbReference>
<protein>
    <submittedName>
        <fullName evidence="3">Uncharacterized protein</fullName>
    </submittedName>
</protein>
<reference evidence="3 4" key="1">
    <citation type="submission" date="2016-10" db="EMBL/GenBank/DDBJ databases">
        <title>Genome sequence of the ascomycete fungus Penicillium subrubescens.</title>
        <authorList>
            <person name="De Vries R.P."/>
            <person name="Peng M."/>
            <person name="Dilokpimol A."/>
            <person name="Hilden K."/>
            <person name="Makela M.R."/>
            <person name="Grigoriev I."/>
            <person name="Riley R."/>
            <person name="Granchi Z."/>
        </authorList>
    </citation>
    <scope>NUCLEOTIDE SEQUENCE [LARGE SCALE GENOMIC DNA]</scope>
    <source>
        <strain evidence="3 4">CBS 132785</strain>
    </source>
</reference>
<gene>
    <name evidence="3" type="ORF">PENSUB_4693</name>
</gene>